<dbReference type="AlphaFoldDB" id="A0A5C3L0K5"/>
<organism evidence="2 3">
    <name type="scientific">Coprinopsis marcescibilis</name>
    <name type="common">Agaric fungus</name>
    <name type="synonym">Psathyrella marcescibilis</name>
    <dbReference type="NCBI Taxonomy" id="230819"/>
    <lineage>
        <taxon>Eukaryota</taxon>
        <taxon>Fungi</taxon>
        <taxon>Dikarya</taxon>
        <taxon>Basidiomycota</taxon>
        <taxon>Agaricomycotina</taxon>
        <taxon>Agaricomycetes</taxon>
        <taxon>Agaricomycetidae</taxon>
        <taxon>Agaricales</taxon>
        <taxon>Agaricineae</taxon>
        <taxon>Psathyrellaceae</taxon>
        <taxon>Coprinopsis</taxon>
    </lineage>
</organism>
<keyword evidence="3" id="KW-1185">Reference proteome</keyword>
<reference evidence="2 3" key="1">
    <citation type="journal article" date="2019" name="Nat. Ecol. Evol.">
        <title>Megaphylogeny resolves global patterns of mushroom evolution.</title>
        <authorList>
            <person name="Varga T."/>
            <person name="Krizsan K."/>
            <person name="Foldi C."/>
            <person name="Dima B."/>
            <person name="Sanchez-Garcia M."/>
            <person name="Sanchez-Ramirez S."/>
            <person name="Szollosi G.J."/>
            <person name="Szarkandi J.G."/>
            <person name="Papp V."/>
            <person name="Albert L."/>
            <person name="Andreopoulos W."/>
            <person name="Angelini C."/>
            <person name="Antonin V."/>
            <person name="Barry K.W."/>
            <person name="Bougher N.L."/>
            <person name="Buchanan P."/>
            <person name="Buyck B."/>
            <person name="Bense V."/>
            <person name="Catcheside P."/>
            <person name="Chovatia M."/>
            <person name="Cooper J."/>
            <person name="Damon W."/>
            <person name="Desjardin D."/>
            <person name="Finy P."/>
            <person name="Geml J."/>
            <person name="Haridas S."/>
            <person name="Hughes K."/>
            <person name="Justo A."/>
            <person name="Karasinski D."/>
            <person name="Kautmanova I."/>
            <person name="Kiss B."/>
            <person name="Kocsube S."/>
            <person name="Kotiranta H."/>
            <person name="LaButti K.M."/>
            <person name="Lechner B.E."/>
            <person name="Liimatainen K."/>
            <person name="Lipzen A."/>
            <person name="Lukacs Z."/>
            <person name="Mihaltcheva S."/>
            <person name="Morgado L.N."/>
            <person name="Niskanen T."/>
            <person name="Noordeloos M.E."/>
            <person name="Ohm R.A."/>
            <person name="Ortiz-Santana B."/>
            <person name="Ovrebo C."/>
            <person name="Racz N."/>
            <person name="Riley R."/>
            <person name="Savchenko A."/>
            <person name="Shiryaev A."/>
            <person name="Soop K."/>
            <person name="Spirin V."/>
            <person name="Szebenyi C."/>
            <person name="Tomsovsky M."/>
            <person name="Tulloss R.E."/>
            <person name="Uehling J."/>
            <person name="Grigoriev I.V."/>
            <person name="Vagvolgyi C."/>
            <person name="Papp T."/>
            <person name="Martin F.M."/>
            <person name="Miettinen O."/>
            <person name="Hibbett D.S."/>
            <person name="Nagy L.G."/>
        </authorList>
    </citation>
    <scope>NUCLEOTIDE SEQUENCE [LARGE SCALE GENOMIC DNA]</scope>
    <source>
        <strain evidence="2 3">CBS 121175</strain>
    </source>
</reference>
<feature type="region of interest" description="Disordered" evidence="1">
    <location>
        <begin position="204"/>
        <end position="225"/>
    </location>
</feature>
<evidence type="ECO:0000313" key="2">
    <source>
        <dbReference type="EMBL" id="TFK26200.1"/>
    </source>
</evidence>
<gene>
    <name evidence="2" type="ORF">FA15DRAFT_304797</name>
</gene>
<evidence type="ECO:0000313" key="3">
    <source>
        <dbReference type="Proteomes" id="UP000307440"/>
    </source>
</evidence>
<dbReference type="Proteomes" id="UP000307440">
    <property type="component" value="Unassembled WGS sequence"/>
</dbReference>
<evidence type="ECO:0000256" key="1">
    <source>
        <dbReference type="SAM" id="MobiDB-lite"/>
    </source>
</evidence>
<dbReference type="OrthoDB" id="3067930at2759"/>
<accession>A0A5C3L0K5</accession>
<proteinExistence type="predicted"/>
<dbReference type="EMBL" id="ML210177">
    <property type="protein sequence ID" value="TFK26200.1"/>
    <property type="molecule type" value="Genomic_DNA"/>
</dbReference>
<name>A0A5C3L0K5_COPMA</name>
<sequence>MLRPPGLRSETEDSRANAQRISDLTFAAIWDPETGMQSFSGDSLDVLSDYQQGDESFSYEDFIAQRTIPRKPKLPPKTGRFFGGHNTGPHFLDIRTPGVYERYLKGMVPFNQCDSEDEESSVEHSEEYTFQVNSVLFSDTDSLLTELDQTEIRYFRRLDSDSPLESPPQHSVNVPLTPNSVFTFAALWDPKKGLSTLRDGKLVQVTSGPKDDSDTDSDTGSGSQLEVNDFDCIQEIIYFPRTNDPSNPQREAIPSSTLNGLKGRWNGEPYYEDEGFFDTYQHTDGDPKLASRFSVTTTSTSRYIRVEENVVPSPGPAMLAFLGKKSEAFPLRAFMACKPTLAAVSSNGQQMGGSYPNGGFVPRTAIPTRISQVFKSRWTKRQRSVEEKWVLIDVESVITERLLDI</sequence>
<protein>
    <submittedName>
        <fullName evidence="2">Uncharacterized protein</fullName>
    </submittedName>
</protein>